<dbReference type="CDD" id="cd04301">
    <property type="entry name" value="NAT_SF"/>
    <property type="match status" value="1"/>
</dbReference>
<dbReference type="SUPFAM" id="SSF55729">
    <property type="entry name" value="Acyl-CoA N-acyltransferases (Nat)"/>
    <property type="match status" value="2"/>
</dbReference>
<dbReference type="Gene3D" id="3.40.630.30">
    <property type="match status" value="1"/>
</dbReference>
<dbReference type="OrthoDB" id="4119890at2"/>
<feature type="domain" description="N-acetyltransferase" evidence="3">
    <location>
        <begin position="1"/>
        <end position="155"/>
    </location>
</feature>
<dbReference type="Pfam" id="PF00583">
    <property type="entry name" value="Acetyltransf_1"/>
    <property type="match status" value="1"/>
</dbReference>
<name>A0A562UYG6_9ACTN</name>
<organism evidence="4 5">
    <name type="scientific">Stackebrandtia albiflava</name>
    <dbReference type="NCBI Taxonomy" id="406432"/>
    <lineage>
        <taxon>Bacteria</taxon>
        <taxon>Bacillati</taxon>
        <taxon>Actinomycetota</taxon>
        <taxon>Actinomycetes</taxon>
        <taxon>Glycomycetales</taxon>
        <taxon>Glycomycetaceae</taxon>
        <taxon>Stackebrandtia</taxon>
    </lineage>
</organism>
<gene>
    <name evidence="4" type="ORF">LX16_4075</name>
</gene>
<evidence type="ECO:0000313" key="4">
    <source>
        <dbReference type="EMBL" id="TWJ10655.1"/>
    </source>
</evidence>
<keyword evidence="1 4" id="KW-0808">Transferase</keyword>
<dbReference type="InterPro" id="IPR016181">
    <property type="entry name" value="Acyl_CoA_acyltransferase"/>
</dbReference>
<evidence type="ECO:0000313" key="5">
    <source>
        <dbReference type="Proteomes" id="UP000321617"/>
    </source>
</evidence>
<evidence type="ECO:0000256" key="1">
    <source>
        <dbReference type="ARBA" id="ARBA00022679"/>
    </source>
</evidence>
<dbReference type="Proteomes" id="UP000321617">
    <property type="component" value="Unassembled WGS sequence"/>
</dbReference>
<dbReference type="InterPro" id="IPR050832">
    <property type="entry name" value="Bact_Acetyltransf"/>
</dbReference>
<dbReference type="GO" id="GO:0016747">
    <property type="term" value="F:acyltransferase activity, transferring groups other than amino-acyl groups"/>
    <property type="evidence" value="ECO:0007669"/>
    <property type="project" value="InterPro"/>
</dbReference>
<dbReference type="InterPro" id="IPR000182">
    <property type="entry name" value="GNAT_dom"/>
</dbReference>
<sequence length="335" mass="35931">MQISALETPAAPGVLAELADMVVATARHDRDFMPVCPHRLTAMLREPVTEDHSVEVWIARDADRIVGAAWLTRFHIENRDIGVIEVGVSPGDRRRGVGRALLDVLVAAARSHGLTRLVGNGIATIRDGGGAAAGFASATGFTPALTSTIRRLDLRGVDSAAEAAAWDEAVAGSTDYALAGWVGDVPERYVEGVAAIFSIANGEVPSGDMDIEDAAIDVPRWRAEERRMAAEGLGRLAVAAVHRETGELGGLSTVKLPKGTPEHASVGLTIVHPGHRGRRLGLACKIRAHRMLRAEFPSVRYLETGNADVNRHMIAINDRLGFRPHGALHTFQRTW</sequence>
<dbReference type="EMBL" id="VLLL01000007">
    <property type="protein sequence ID" value="TWJ10655.1"/>
    <property type="molecule type" value="Genomic_DNA"/>
</dbReference>
<dbReference type="RefSeq" id="WP_147141455.1">
    <property type="nucleotide sequence ID" value="NZ_BAABIJ010000003.1"/>
</dbReference>
<accession>A0A562UYG6</accession>
<keyword evidence="2" id="KW-0012">Acyltransferase</keyword>
<dbReference type="PROSITE" id="PS51186">
    <property type="entry name" value="GNAT"/>
    <property type="match status" value="1"/>
</dbReference>
<evidence type="ECO:0000256" key="2">
    <source>
        <dbReference type="ARBA" id="ARBA00023315"/>
    </source>
</evidence>
<protein>
    <submittedName>
        <fullName evidence="4">Acetyltransferase (GNAT) family protein</fullName>
    </submittedName>
</protein>
<comment type="caution">
    <text evidence="4">The sequence shown here is derived from an EMBL/GenBank/DDBJ whole genome shotgun (WGS) entry which is preliminary data.</text>
</comment>
<dbReference type="PANTHER" id="PTHR43877">
    <property type="entry name" value="AMINOALKYLPHOSPHONATE N-ACETYLTRANSFERASE-RELATED-RELATED"/>
    <property type="match status" value="1"/>
</dbReference>
<proteinExistence type="predicted"/>
<dbReference type="AlphaFoldDB" id="A0A562UYG6"/>
<keyword evidence="5" id="KW-1185">Reference proteome</keyword>
<reference evidence="4 5" key="1">
    <citation type="journal article" date="2013" name="Stand. Genomic Sci.">
        <title>Genomic Encyclopedia of Type Strains, Phase I: The one thousand microbial genomes (KMG-I) project.</title>
        <authorList>
            <person name="Kyrpides N.C."/>
            <person name="Woyke T."/>
            <person name="Eisen J.A."/>
            <person name="Garrity G."/>
            <person name="Lilburn T.G."/>
            <person name="Beck B.J."/>
            <person name="Whitman W.B."/>
            <person name="Hugenholtz P."/>
            <person name="Klenk H.P."/>
        </authorList>
    </citation>
    <scope>NUCLEOTIDE SEQUENCE [LARGE SCALE GENOMIC DNA]</scope>
    <source>
        <strain evidence="4 5">DSM 45044</strain>
    </source>
</reference>
<evidence type="ECO:0000259" key="3">
    <source>
        <dbReference type="PROSITE" id="PS51186"/>
    </source>
</evidence>